<dbReference type="SUPFAM" id="SSF88946">
    <property type="entry name" value="Sigma2 domain of RNA polymerase sigma factors"/>
    <property type="match status" value="1"/>
</dbReference>
<feature type="region of interest" description="Disordered" evidence="5">
    <location>
        <begin position="495"/>
        <end position="525"/>
    </location>
</feature>
<evidence type="ECO:0000256" key="4">
    <source>
        <dbReference type="ARBA" id="ARBA00023163"/>
    </source>
</evidence>
<dbReference type="InterPro" id="IPR013325">
    <property type="entry name" value="RNA_pol_sigma_r2"/>
</dbReference>
<dbReference type="Gene3D" id="1.10.10.10">
    <property type="entry name" value="Winged helix-like DNA-binding domain superfamily/Winged helix DNA-binding domain"/>
    <property type="match status" value="1"/>
</dbReference>
<dbReference type="SUPFAM" id="SSF88659">
    <property type="entry name" value="Sigma3 and sigma4 domains of RNA polymerase sigma factors"/>
    <property type="match status" value="1"/>
</dbReference>
<evidence type="ECO:0000313" key="8">
    <source>
        <dbReference type="EMBL" id="AMT94283.1"/>
    </source>
</evidence>
<feature type="compositionally biased region" description="Basic and acidic residues" evidence="5">
    <location>
        <begin position="906"/>
        <end position="919"/>
    </location>
</feature>
<dbReference type="GO" id="GO:0016787">
    <property type="term" value="F:hydrolase activity"/>
    <property type="evidence" value="ECO:0007669"/>
    <property type="project" value="InterPro"/>
</dbReference>
<evidence type="ECO:0008006" key="10">
    <source>
        <dbReference type="Google" id="ProtNLM"/>
    </source>
</evidence>
<keyword evidence="2" id="KW-0731">Sigma factor</keyword>
<dbReference type="InterPro" id="IPR013324">
    <property type="entry name" value="RNA_pol_sigma_r3/r4-like"/>
</dbReference>
<dbReference type="PANTHER" id="PTHR30603:SF60">
    <property type="entry name" value="RNA POLYMERASE SIGMA FACTOR RPOD"/>
    <property type="match status" value="1"/>
</dbReference>
<dbReference type="KEGG" id="bly:A2T55_11250"/>
<dbReference type="InterPro" id="IPR014001">
    <property type="entry name" value="Helicase_ATP-bd"/>
</dbReference>
<name>A0A142NNC3_BRELN</name>
<evidence type="ECO:0000256" key="1">
    <source>
        <dbReference type="ARBA" id="ARBA00023015"/>
    </source>
</evidence>
<evidence type="ECO:0000256" key="2">
    <source>
        <dbReference type="ARBA" id="ARBA00023082"/>
    </source>
</evidence>
<evidence type="ECO:0000259" key="6">
    <source>
        <dbReference type="PROSITE" id="PS51192"/>
    </source>
</evidence>
<dbReference type="GO" id="GO:0005524">
    <property type="term" value="F:ATP binding"/>
    <property type="evidence" value="ECO:0007669"/>
    <property type="project" value="InterPro"/>
</dbReference>
<sequence length="928" mass="103725">MDVRAVKQTPVRTLINSAHSIDDPSATLSPSGNGAVAANVVNAVQPTPPANDHFINIVVSRPSIEVNPHLWAWQAEALDAWHQSRCRGVVEAVTGAGKTMIGITAAFEAFRQGIKVLVLVPTADLQTQWQRRLMETLPQADVGTLGNGRKDSLSSCDILVAIINSATRGDLLKEHSESLLIADECHRYAAQSFSKALQSDFCYRLGLTATYQRPDKANTKVLDPYFGSVVFQMWYDRALSDAVIAEFDIAFVGVTLTNSERGDYQVASSAISKFGMSLKNKLNLQDVSFDQFMLTVQSLAKRKNDPSPVVFMARKYLEAVVKRQQVLTNAKNKMKILEGISPVIAESQGTLVFSQTVDSSTQAAHLLQRSGIETKAVSSNSKPHERRGAMQLFANGLAKVLCAPKILDEGIDVPDSDLAVVLSGSKQPRQTIQRLGRIIRRKSDGRHGRFVVLYAINTVEDETRNRDQQFGAVIPSARRVADFTETQIRELRKFLRAPAPERREYPTSSAPRTDESGGEGSSWKTAVSIDDSVPDAGEPNLVKAPETPNVVPQPFVLLKEVDDESELPEVLRTVPDPEDLEALYLKQIGQYPLLSAEEEAEVAQRIEAGLYADHLLGLGRYSTRRERHELERVRADRRTAFNQMVASNLRLVVSIAKKYPRSKVEFLDRIQEGNLGLVRAVQKFDYARGNKFSTYATWWIRQGIERGNADFSNTIRIPVHLVEKFPEFWECWKDDKSRAVCDHDHSAVERALRIQPHSLDAYLDLQWDGHYAESRMSLDDRVANSEVFTVDPETRVVDLEFLATINSIVDKLPAREADIIRSRFGWNGNPVQTLDAIGIRFNVTRERIRQLEKLSLKKLGEELESHPYFEEVRIPVPTKPKPVLRRINSDAPMAEADGPSNENDPNPDRLAPEGRKPPERNLLMVFGS</sequence>
<gene>
    <name evidence="8" type="ORF">A2T55_11250</name>
</gene>
<dbReference type="SUPFAM" id="SSF52540">
    <property type="entry name" value="P-loop containing nucleoside triphosphate hydrolases"/>
    <property type="match status" value="1"/>
</dbReference>
<organism evidence="8 9">
    <name type="scientific">Brevibacterium linens</name>
    <dbReference type="NCBI Taxonomy" id="1703"/>
    <lineage>
        <taxon>Bacteria</taxon>
        <taxon>Bacillati</taxon>
        <taxon>Actinomycetota</taxon>
        <taxon>Actinomycetes</taxon>
        <taxon>Micrococcales</taxon>
        <taxon>Brevibacteriaceae</taxon>
        <taxon>Brevibacterium</taxon>
    </lineage>
</organism>
<dbReference type="InterPro" id="IPR001650">
    <property type="entry name" value="Helicase_C-like"/>
</dbReference>
<dbReference type="Pfam" id="PF04851">
    <property type="entry name" value="ResIII"/>
    <property type="match status" value="1"/>
</dbReference>
<dbReference type="GO" id="GO:0016987">
    <property type="term" value="F:sigma factor activity"/>
    <property type="evidence" value="ECO:0007669"/>
    <property type="project" value="UniProtKB-KW"/>
</dbReference>
<keyword evidence="1" id="KW-0805">Transcription regulation</keyword>
<dbReference type="InterPro" id="IPR009042">
    <property type="entry name" value="RNA_pol_sigma70_r1_2"/>
</dbReference>
<dbReference type="SMART" id="SM00490">
    <property type="entry name" value="HELICc"/>
    <property type="match status" value="1"/>
</dbReference>
<dbReference type="GO" id="GO:0003677">
    <property type="term" value="F:DNA binding"/>
    <property type="evidence" value="ECO:0007669"/>
    <property type="project" value="UniProtKB-KW"/>
</dbReference>
<dbReference type="SMART" id="SM00487">
    <property type="entry name" value="DEXDc"/>
    <property type="match status" value="1"/>
</dbReference>
<dbReference type="CDD" id="cd17926">
    <property type="entry name" value="DEXHc_RE"/>
    <property type="match status" value="1"/>
</dbReference>
<dbReference type="InterPro" id="IPR036388">
    <property type="entry name" value="WH-like_DNA-bd_sf"/>
</dbReference>
<dbReference type="AlphaFoldDB" id="A0A142NNC3"/>
<keyword evidence="3" id="KW-0238">DNA-binding</keyword>
<proteinExistence type="predicted"/>
<evidence type="ECO:0000256" key="5">
    <source>
        <dbReference type="SAM" id="MobiDB-lite"/>
    </source>
</evidence>
<dbReference type="Proteomes" id="UP000075950">
    <property type="component" value="Chromosome"/>
</dbReference>
<dbReference type="InterPro" id="IPR027417">
    <property type="entry name" value="P-loop_NTPase"/>
</dbReference>
<dbReference type="PROSITE" id="PS51194">
    <property type="entry name" value="HELICASE_CTER"/>
    <property type="match status" value="1"/>
</dbReference>
<dbReference type="Gene3D" id="3.40.50.300">
    <property type="entry name" value="P-loop containing nucleotide triphosphate hydrolases"/>
    <property type="match status" value="2"/>
</dbReference>
<dbReference type="EMBL" id="CP014869">
    <property type="protein sequence ID" value="AMT94283.1"/>
    <property type="molecule type" value="Genomic_DNA"/>
</dbReference>
<evidence type="ECO:0000256" key="3">
    <source>
        <dbReference type="ARBA" id="ARBA00023125"/>
    </source>
</evidence>
<evidence type="ECO:0000259" key="7">
    <source>
        <dbReference type="PROSITE" id="PS51194"/>
    </source>
</evidence>
<dbReference type="Gene3D" id="1.10.601.10">
    <property type="entry name" value="RNA Polymerase Primary Sigma Factor"/>
    <property type="match status" value="1"/>
</dbReference>
<dbReference type="InterPro" id="IPR006935">
    <property type="entry name" value="Helicase/UvrB_N"/>
</dbReference>
<dbReference type="Pfam" id="PF00140">
    <property type="entry name" value="Sigma70_r1_2"/>
    <property type="match status" value="1"/>
</dbReference>
<keyword evidence="4" id="KW-0804">Transcription</keyword>
<dbReference type="InterPro" id="IPR050239">
    <property type="entry name" value="Sigma-70_RNA_pol_init_factors"/>
</dbReference>
<dbReference type="RefSeq" id="WP_062861898.1">
    <property type="nucleotide sequence ID" value="NZ_CP014869.1"/>
</dbReference>
<feature type="domain" description="Helicase ATP-binding" evidence="6">
    <location>
        <begin position="79"/>
        <end position="229"/>
    </location>
</feature>
<accession>A0A142NNC3</accession>
<feature type="region of interest" description="Disordered" evidence="5">
    <location>
        <begin position="881"/>
        <end position="928"/>
    </location>
</feature>
<dbReference type="NCBIfam" id="TIGR02937">
    <property type="entry name" value="sigma70-ECF"/>
    <property type="match status" value="1"/>
</dbReference>
<dbReference type="Pfam" id="PF04542">
    <property type="entry name" value="Sigma70_r2"/>
    <property type="match status" value="1"/>
</dbReference>
<dbReference type="Pfam" id="PF04545">
    <property type="entry name" value="Sigma70_r4"/>
    <property type="match status" value="1"/>
</dbReference>
<dbReference type="InterPro" id="IPR007630">
    <property type="entry name" value="RNA_pol_sigma70_r4"/>
</dbReference>
<protein>
    <recommendedName>
        <fullName evidence="10">RNA polymerase primary sigma factor</fullName>
    </recommendedName>
</protein>
<feature type="domain" description="Helicase C-terminal" evidence="7">
    <location>
        <begin position="339"/>
        <end position="492"/>
    </location>
</feature>
<dbReference type="InterPro" id="IPR007627">
    <property type="entry name" value="RNA_pol_sigma70_r2"/>
</dbReference>
<dbReference type="PRINTS" id="PR00046">
    <property type="entry name" value="SIGMA70FCT"/>
</dbReference>
<evidence type="ECO:0000313" key="9">
    <source>
        <dbReference type="Proteomes" id="UP000075950"/>
    </source>
</evidence>
<dbReference type="Pfam" id="PF00271">
    <property type="entry name" value="Helicase_C"/>
    <property type="match status" value="1"/>
</dbReference>
<dbReference type="PROSITE" id="PS51192">
    <property type="entry name" value="HELICASE_ATP_BIND_1"/>
    <property type="match status" value="1"/>
</dbReference>
<dbReference type="InterPro" id="IPR014284">
    <property type="entry name" value="RNA_pol_sigma-70_dom"/>
</dbReference>
<feature type="compositionally biased region" description="Basic and acidic residues" evidence="5">
    <location>
        <begin position="495"/>
        <end position="505"/>
    </location>
</feature>
<dbReference type="InterPro" id="IPR000943">
    <property type="entry name" value="RNA_pol_sigma70"/>
</dbReference>
<reference evidence="9" key="1">
    <citation type="submission" date="2016-03" db="EMBL/GenBank/DDBJ databases">
        <authorList>
            <person name="Ploux O."/>
        </authorList>
    </citation>
    <scope>NUCLEOTIDE SEQUENCE [LARGE SCALE GENOMIC DNA]</scope>
    <source>
        <strain evidence="9">BS258</strain>
    </source>
</reference>
<dbReference type="PANTHER" id="PTHR30603">
    <property type="entry name" value="RNA POLYMERASE SIGMA FACTOR RPO"/>
    <property type="match status" value="1"/>
</dbReference>
<dbReference type="GO" id="GO:0006352">
    <property type="term" value="P:DNA-templated transcription initiation"/>
    <property type="evidence" value="ECO:0007669"/>
    <property type="project" value="InterPro"/>
</dbReference>